<feature type="domain" description="OmpR/PhoB-type" evidence="2">
    <location>
        <begin position="10"/>
        <end position="107"/>
    </location>
</feature>
<dbReference type="EMBL" id="LAZR01011465">
    <property type="protein sequence ID" value="KKM61531.1"/>
    <property type="molecule type" value="Genomic_DNA"/>
</dbReference>
<dbReference type="Pfam" id="PF00486">
    <property type="entry name" value="Trans_reg_C"/>
    <property type="match status" value="1"/>
</dbReference>
<dbReference type="InterPro" id="IPR001867">
    <property type="entry name" value="OmpR/PhoB-type_DNA-bd"/>
</dbReference>
<comment type="caution">
    <text evidence="3">The sequence shown here is derived from an EMBL/GenBank/DDBJ whole genome shotgun (WGS) entry which is preliminary data.</text>
</comment>
<dbReference type="AlphaFoldDB" id="A0A0F9JGS0"/>
<reference evidence="3" key="1">
    <citation type="journal article" date="2015" name="Nature">
        <title>Complex archaea that bridge the gap between prokaryotes and eukaryotes.</title>
        <authorList>
            <person name="Spang A."/>
            <person name="Saw J.H."/>
            <person name="Jorgensen S.L."/>
            <person name="Zaremba-Niedzwiedzka K."/>
            <person name="Martijn J."/>
            <person name="Lind A.E."/>
            <person name="van Eijk R."/>
            <person name="Schleper C."/>
            <person name="Guy L."/>
            <person name="Ettema T.J."/>
        </authorList>
    </citation>
    <scope>NUCLEOTIDE SEQUENCE</scope>
</reference>
<dbReference type="InterPro" id="IPR036388">
    <property type="entry name" value="WH-like_DNA-bd_sf"/>
</dbReference>
<name>A0A0F9JGS0_9ZZZZ</name>
<accession>A0A0F9JGS0</accession>
<dbReference type="InterPro" id="IPR016032">
    <property type="entry name" value="Sig_transdc_resp-reg_C-effctor"/>
</dbReference>
<keyword evidence="1" id="KW-0238">DNA-binding</keyword>
<protein>
    <recommendedName>
        <fullName evidence="2">OmpR/PhoB-type domain-containing protein</fullName>
    </recommendedName>
</protein>
<dbReference type="GO" id="GO:0006355">
    <property type="term" value="P:regulation of DNA-templated transcription"/>
    <property type="evidence" value="ECO:0007669"/>
    <property type="project" value="InterPro"/>
</dbReference>
<dbReference type="SUPFAM" id="SSF46894">
    <property type="entry name" value="C-terminal effector domain of the bipartite response regulators"/>
    <property type="match status" value="1"/>
</dbReference>
<dbReference type="GO" id="GO:0003677">
    <property type="term" value="F:DNA binding"/>
    <property type="evidence" value="ECO:0007669"/>
    <property type="project" value="UniProtKB-KW"/>
</dbReference>
<organism evidence="3">
    <name type="scientific">marine sediment metagenome</name>
    <dbReference type="NCBI Taxonomy" id="412755"/>
    <lineage>
        <taxon>unclassified sequences</taxon>
        <taxon>metagenomes</taxon>
        <taxon>ecological metagenomes</taxon>
    </lineage>
</organism>
<evidence type="ECO:0000256" key="1">
    <source>
        <dbReference type="ARBA" id="ARBA00023125"/>
    </source>
</evidence>
<gene>
    <name evidence="3" type="ORF">LCGC14_1530790</name>
</gene>
<evidence type="ECO:0000259" key="2">
    <source>
        <dbReference type="PROSITE" id="PS51755"/>
    </source>
</evidence>
<dbReference type="Gene3D" id="1.10.10.10">
    <property type="entry name" value="Winged helix-like DNA-binding domain superfamily/Winged helix DNA-binding domain"/>
    <property type="match status" value="1"/>
</dbReference>
<dbReference type="SMART" id="SM00862">
    <property type="entry name" value="Trans_reg_C"/>
    <property type="match status" value="1"/>
</dbReference>
<dbReference type="PROSITE" id="PS51755">
    <property type="entry name" value="OMPR_PHOB"/>
    <property type="match status" value="1"/>
</dbReference>
<proteinExistence type="predicted"/>
<sequence length="113" mass="12832">MSELCPTCGGAMPESSSVILNRDTGVLVGNKEIVILNGLQLRIMSALIDCYPRVATREFILSRMYDHFIDEPELKIVDVYICKLRKATRGIEISIITNWGRGYSLFYDKDIKE</sequence>
<dbReference type="GO" id="GO:0000160">
    <property type="term" value="P:phosphorelay signal transduction system"/>
    <property type="evidence" value="ECO:0007669"/>
    <property type="project" value="InterPro"/>
</dbReference>
<evidence type="ECO:0000313" key="3">
    <source>
        <dbReference type="EMBL" id="KKM61531.1"/>
    </source>
</evidence>